<sequence length="570" mass="62952">METPFSLVRVPAIRSNQGCWTCRLRKKKCDEVSPGCLRCASVNVECHYGPRPPWIDNVLLGKQELEHIKKIVGASANRKRAAFRAKTQNAMKSPSIENAKATVDDRSPAETLDDTLELESQPNAVSVTSPLPLQPVWVDDHEASLMMHYLDHVFFIQFRFYSPSISAGGRGWLLSLLTQTKPLYHAALSLSACLALEGDEAQTDYLKELERHHNLALKELQLFIQAHGAHGEHASTAFGSNVQILACMLFHGGVSTWQVHLRAASEIVLLLHGLSVTSNSASPAPANHSPPSSELLGSDAIPKHSLSADNAALKFFTGAIIWFDVLACISTSTRPYLSGYHDRLSCLSESSLHGENDSIQLHSIMGCENWAMIAIGEVAKIKAWKEEGIRSGSLDIHHFAEVARKLQAGLESNNLQVHVVLDRIRSDHSGPPPHHRTILYNTYTTLVITRIFACAALIYLQTVISSDPSVLNISTGLQDVMTAMTYLPDPRMFRGLVWPLCVAGCMASSQLHQEFFRNTIMGSVKDSPMFGNSAQALQILERSWEMQRERGRLIDCATTIQEMGTYVLLV</sequence>
<dbReference type="Proteomes" id="UP000785200">
    <property type="component" value="Unassembled WGS sequence"/>
</dbReference>
<dbReference type="GO" id="GO:0000981">
    <property type="term" value="F:DNA-binding transcription factor activity, RNA polymerase II-specific"/>
    <property type="evidence" value="ECO:0007669"/>
    <property type="project" value="InterPro"/>
</dbReference>
<dbReference type="GO" id="GO:0008270">
    <property type="term" value="F:zinc ion binding"/>
    <property type="evidence" value="ECO:0007669"/>
    <property type="project" value="InterPro"/>
</dbReference>
<dbReference type="InterPro" id="IPR021858">
    <property type="entry name" value="Fun_TF"/>
</dbReference>
<dbReference type="AlphaFoldDB" id="A0A9P6VDW1"/>
<feature type="domain" description="Zn(2)-C6 fungal-type" evidence="3">
    <location>
        <begin position="18"/>
        <end position="48"/>
    </location>
</feature>
<comment type="caution">
    <text evidence="4">The sequence shown here is derived from an EMBL/GenBank/DDBJ whole genome shotgun (WGS) entry which is preliminary data.</text>
</comment>
<dbReference type="Pfam" id="PF00172">
    <property type="entry name" value="Zn_clus"/>
    <property type="match status" value="1"/>
</dbReference>
<dbReference type="PROSITE" id="PS00463">
    <property type="entry name" value="ZN2_CY6_FUNGAL_1"/>
    <property type="match status" value="1"/>
</dbReference>
<dbReference type="PANTHER" id="PTHR37534">
    <property type="entry name" value="TRANSCRIPTIONAL ACTIVATOR PROTEIN UGA3"/>
    <property type="match status" value="1"/>
</dbReference>
<proteinExistence type="predicted"/>
<keyword evidence="2" id="KW-0539">Nucleus</keyword>
<dbReference type="PANTHER" id="PTHR37534:SF26">
    <property type="entry name" value="TRANSCRIPTION FACTOR, PUTATIVE-RELATED"/>
    <property type="match status" value="1"/>
</dbReference>
<accession>A0A9P6VDW1</accession>
<dbReference type="SUPFAM" id="SSF57701">
    <property type="entry name" value="Zn2/Cys6 DNA-binding domain"/>
    <property type="match status" value="1"/>
</dbReference>
<dbReference type="Pfam" id="PF11951">
    <property type="entry name" value="Fungal_trans_2"/>
    <property type="match status" value="1"/>
</dbReference>
<evidence type="ECO:0000313" key="4">
    <source>
        <dbReference type="EMBL" id="KAG0645738.1"/>
    </source>
</evidence>
<comment type="subcellular location">
    <subcellularLocation>
        <location evidence="1">Nucleus</location>
    </subcellularLocation>
</comment>
<evidence type="ECO:0000256" key="1">
    <source>
        <dbReference type="ARBA" id="ARBA00004123"/>
    </source>
</evidence>
<dbReference type="OrthoDB" id="5213892at2759"/>
<dbReference type="EMBL" id="VNKQ01000017">
    <property type="protein sequence ID" value="KAG0645738.1"/>
    <property type="molecule type" value="Genomic_DNA"/>
</dbReference>
<evidence type="ECO:0000313" key="5">
    <source>
        <dbReference type="Proteomes" id="UP000785200"/>
    </source>
</evidence>
<organism evidence="4 5">
    <name type="scientific">Hyphodiscus hymeniophilus</name>
    <dbReference type="NCBI Taxonomy" id="353542"/>
    <lineage>
        <taxon>Eukaryota</taxon>
        <taxon>Fungi</taxon>
        <taxon>Dikarya</taxon>
        <taxon>Ascomycota</taxon>
        <taxon>Pezizomycotina</taxon>
        <taxon>Leotiomycetes</taxon>
        <taxon>Helotiales</taxon>
        <taxon>Hyphodiscaceae</taxon>
        <taxon>Hyphodiscus</taxon>
    </lineage>
</organism>
<dbReference type="Gene3D" id="4.10.240.10">
    <property type="entry name" value="Zn(2)-C6 fungal-type DNA-binding domain"/>
    <property type="match status" value="1"/>
</dbReference>
<reference evidence="4" key="1">
    <citation type="submission" date="2019-07" db="EMBL/GenBank/DDBJ databases">
        <title>Hyphodiscus hymeniophilus genome sequencing and assembly.</title>
        <authorList>
            <person name="Kramer G."/>
            <person name="Nodwell J."/>
        </authorList>
    </citation>
    <scope>NUCLEOTIDE SEQUENCE</scope>
    <source>
        <strain evidence="4">ATCC 34498</strain>
    </source>
</reference>
<keyword evidence="5" id="KW-1185">Reference proteome</keyword>
<dbReference type="GO" id="GO:0045944">
    <property type="term" value="P:positive regulation of transcription by RNA polymerase II"/>
    <property type="evidence" value="ECO:0007669"/>
    <property type="project" value="TreeGrafter"/>
</dbReference>
<evidence type="ECO:0000256" key="2">
    <source>
        <dbReference type="ARBA" id="ARBA00023242"/>
    </source>
</evidence>
<gene>
    <name evidence="4" type="ORF">D0Z07_7870</name>
</gene>
<dbReference type="PROSITE" id="PS50048">
    <property type="entry name" value="ZN2_CY6_FUNGAL_2"/>
    <property type="match status" value="1"/>
</dbReference>
<protein>
    <submittedName>
        <fullName evidence="4">Pestheic acid cluster transcriptional regulator 3</fullName>
    </submittedName>
</protein>
<dbReference type="GO" id="GO:0000976">
    <property type="term" value="F:transcription cis-regulatory region binding"/>
    <property type="evidence" value="ECO:0007669"/>
    <property type="project" value="TreeGrafter"/>
</dbReference>
<dbReference type="CDD" id="cd00067">
    <property type="entry name" value="GAL4"/>
    <property type="match status" value="1"/>
</dbReference>
<name>A0A9P6VDW1_9HELO</name>
<dbReference type="InterPro" id="IPR001138">
    <property type="entry name" value="Zn2Cys6_DnaBD"/>
</dbReference>
<dbReference type="InterPro" id="IPR036864">
    <property type="entry name" value="Zn2-C6_fun-type_DNA-bd_sf"/>
</dbReference>
<evidence type="ECO:0000259" key="3">
    <source>
        <dbReference type="PROSITE" id="PS50048"/>
    </source>
</evidence>
<dbReference type="SMART" id="SM00066">
    <property type="entry name" value="GAL4"/>
    <property type="match status" value="1"/>
</dbReference>
<dbReference type="GO" id="GO:0005634">
    <property type="term" value="C:nucleus"/>
    <property type="evidence" value="ECO:0007669"/>
    <property type="project" value="UniProtKB-SubCell"/>
</dbReference>